<protein>
    <submittedName>
        <fullName evidence="2">Uncharacterized protein</fullName>
    </submittedName>
</protein>
<sequence>MYLTTSFNLAEIASNRRVIEIAEMSSTTGTKTSSNDLAAETSESRVASRNLMASDWTWLAFLYASSSASPTQARRSGFRNGWPNGPLTGPTTVQ</sequence>
<dbReference type="AlphaFoldDB" id="A0A0A9EWF7"/>
<proteinExistence type="predicted"/>
<reference evidence="2" key="2">
    <citation type="journal article" date="2015" name="Data Brief">
        <title>Shoot transcriptome of the giant reed, Arundo donax.</title>
        <authorList>
            <person name="Barrero R.A."/>
            <person name="Guerrero F.D."/>
            <person name="Moolhuijzen P."/>
            <person name="Goolsby J.A."/>
            <person name="Tidwell J."/>
            <person name="Bellgard S.E."/>
            <person name="Bellgard M.I."/>
        </authorList>
    </citation>
    <scope>NUCLEOTIDE SEQUENCE</scope>
    <source>
        <tissue evidence="2">Shoot tissue taken approximately 20 cm above the soil surface</tissue>
    </source>
</reference>
<reference evidence="2" key="1">
    <citation type="submission" date="2014-09" db="EMBL/GenBank/DDBJ databases">
        <authorList>
            <person name="Magalhaes I.L.F."/>
            <person name="Oliveira U."/>
            <person name="Santos F.R."/>
            <person name="Vidigal T.H.D.A."/>
            <person name="Brescovit A.D."/>
            <person name="Santos A.J."/>
        </authorList>
    </citation>
    <scope>NUCLEOTIDE SEQUENCE</scope>
    <source>
        <tissue evidence="2">Shoot tissue taken approximately 20 cm above the soil surface</tissue>
    </source>
</reference>
<accession>A0A0A9EWF7</accession>
<evidence type="ECO:0000313" key="2">
    <source>
        <dbReference type="EMBL" id="JAE05080.1"/>
    </source>
</evidence>
<evidence type="ECO:0000256" key="1">
    <source>
        <dbReference type="SAM" id="MobiDB-lite"/>
    </source>
</evidence>
<feature type="region of interest" description="Disordered" evidence="1">
    <location>
        <begin position="71"/>
        <end position="94"/>
    </location>
</feature>
<organism evidence="2">
    <name type="scientific">Arundo donax</name>
    <name type="common">Giant reed</name>
    <name type="synonym">Donax arundinaceus</name>
    <dbReference type="NCBI Taxonomy" id="35708"/>
    <lineage>
        <taxon>Eukaryota</taxon>
        <taxon>Viridiplantae</taxon>
        <taxon>Streptophyta</taxon>
        <taxon>Embryophyta</taxon>
        <taxon>Tracheophyta</taxon>
        <taxon>Spermatophyta</taxon>
        <taxon>Magnoliopsida</taxon>
        <taxon>Liliopsida</taxon>
        <taxon>Poales</taxon>
        <taxon>Poaceae</taxon>
        <taxon>PACMAD clade</taxon>
        <taxon>Arundinoideae</taxon>
        <taxon>Arundineae</taxon>
        <taxon>Arundo</taxon>
    </lineage>
</organism>
<dbReference type="EMBL" id="GBRH01192816">
    <property type="protein sequence ID" value="JAE05080.1"/>
    <property type="molecule type" value="Transcribed_RNA"/>
</dbReference>
<name>A0A0A9EWF7_ARUDO</name>